<comment type="subcellular location">
    <subcellularLocation>
        <location evidence="2">Host membrane</location>
        <topology evidence="2">Single-pass membrane protein</topology>
    </subcellularLocation>
    <subcellularLocation>
        <location evidence="1">Virion</location>
    </subcellularLocation>
</comment>
<evidence type="ECO:0000313" key="17">
    <source>
        <dbReference type="EMBL" id="DAD86564.1"/>
    </source>
</evidence>
<comment type="function">
    <text evidence="12">Self assembles to form a helical capsid wrapping up the viral genomic DNA. The capsid displays a filamentous structure with a length of 760-1950 nm and a width of 6-8 nm. The virion assembly and budding take place at the host inner membrane.</text>
</comment>
<evidence type="ECO:0000256" key="2">
    <source>
        <dbReference type="ARBA" id="ARBA00004379"/>
    </source>
</evidence>
<evidence type="ECO:0000256" key="12">
    <source>
        <dbReference type="ARBA" id="ARBA00025102"/>
    </source>
</evidence>
<keyword evidence="10 16" id="KW-1133">Transmembrane helix</keyword>
<evidence type="ECO:0000256" key="14">
    <source>
        <dbReference type="ARBA" id="ARBA00031490"/>
    </source>
</evidence>
<evidence type="ECO:0000256" key="15">
    <source>
        <dbReference type="ARBA" id="ARBA00031879"/>
    </source>
</evidence>
<evidence type="ECO:0000256" key="1">
    <source>
        <dbReference type="ARBA" id="ARBA00004328"/>
    </source>
</evidence>
<evidence type="ECO:0000256" key="13">
    <source>
        <dbReference type="ARBA" id="ARBA00029742"/>
    </source>
</evidence>
<dbReference type="EMBL" id="BK015002">
    <property type="protein sequence ID" value="DAD86564.1"/>
    <property type="molecule type" value="Genomic_DNA"/>
</dbReference>
<evidence type="ECO:0000256" key="5">
    <source>
        <dbReference type="ARBA" id="ARBA00022497"/>
    </source>
</evidence>
<dbReference type="InterPro" id="IPR008020">
    <property type="entry name" value="G8P"/>
</dbReference>
<keyword evidence="6 17" id="KW-0167">Capsid protein</keyword>
<feature type="transmembrane region" description="Helical" evidence="16">
    <location>
        <begin position="43"/>
        <end position="68"/>
    </location>
</feature>
<keyword evidence="8" id="KW-0946">Virion</keyword>
<reference evidence="17" key="1">
    <citation type="journal article" date="2021" name="Proc. Natl. Acad. Sci. U.S.A.">
        <title>A Catalog of Tens of Thousands of Viruses from Human Metagenomes Reveals Hidden Associations with Chronic Diseases.</title>
        <authorList>
            <person name="Tisza M.J."/>
            <person name="Buck C.B."/>
        </authorList>
    </citation>
    <scope>NUCLEOTIDE SEQUENCE</scope>
    <source>
        <strain evidence="17">Ct6Sz5</strain>
    </source>
</reference>
<evidence type="ECO:0000256" key="16">
    <source>
        <dbReference type="SAM" id="Phobius"/>
    </source>
</evidence>
<dbReference type="Pfam" id="PF05356">
    <property type="entry name" value="Phage_Coat_B"/>
    <property type="match status" value="1"/>
</dbReference>
<evidence type="ECO:0000256" key="8">
    <source>
        <dbReference type="ARBA" id="ARBA00022844"/>
    </source>
</evidence>
<name>A0A8S5MWH8_9VIRU</name>
<organism evidence="17">
    <name type="scientific">Inoviridae sp. ct6Sz5</name>
    <dbReference type="NCBI Taxonomy" id="2826758"/>
    <lineage>
        <taxon>Viruses</taxon>
        <taxon>Monodnaviria</taxon>
        <taxon>Loebvirae</taxon>
        <taxon>Hofneiviricota</taxon>
        <taxon>Faserviricetes</taxon>
        <taxon>Tubulavirales</taxon>
        <taxon>Inoviridae</taxon>
    </lineage>
</organism>
<evidence type="ECO:0000256" key="10">
    <source>
        <dbReference type="ARBA" id="ARBA00022989"/>
    </source>
</evidence>
<evidence type="ECO:0000256" key="7">
    <source>
        <dbReference type="ARBA" id="ARBA00022692"/>
    </source>
</evidence>
<keyword evidence="9" id="KW-1043">Host membrane</keyword>
<protein>
    <recommendedName>
        <fullName evidence="4">Capsid protein G8P</fullName>
    </recommendedName>
    <alternativeName>
        <fullName evidence="15">Coat protein B</fullName>
    </alternativeName>
    <alternativeName>
        <fullName evidence="14">Gene 8 protein</fullName>
    </alternativeName>
    <alternativeName>
        <fullName evidence="13">Major coat protein</fullName>
    </alternativeName>
</protein>
<evidence type="ECO:0000256" key="4">
    <source>
        <dbReference type="ARBA" id="ARBA00018057"/>
    </source>
</evidence>
<dbReference type="GO" id="GO:0033644">
    <property type="term" value="C:host cell membrane"/>
    <property type="evidence" value="ECO:0007669"/>
    <property type="project" value="UniProtKB-SubCell"/>
</dbReference>
<dbReference type="GO" id="GO:0019029">
    <property type="term" value="C:helical viral capsid"/>
    <property type="evidence" value="ECO:0007669"/>
    <property type="project" value="UniProtKB-KW"/>
</dbReference>
<sequence length="69" mass="7372">MNIMKKYGKQIAVMGAAPLAFATQVWAEVPESVKNDIATAKVDAVTVAGLILGVSVAIFGVMILMRFFK</sequence>
<keyword evidence="5" id="KW-1139">Helical capsid protein</keyword>
<keyword evidence="11 16" id="KW-0472">Membrane</keyword>
<evidence type="ECO:0000256" key="9">
    <source>
        <dbReference type="ARBA" id="ARBA00022870"/>
    </source>
</evidence>
<comment type="similarity">
    <text evidence="3">Belongs to the inovirus capsid protein family.</text>
</comment>
<evidence type="ECO:0000256" key="3">
    <source>
        <dbReference type="ARBA" id="ARBA00005488"/>
    </source>
</evidence>
<evidence type="ECO:0000256" key="6">
    <source>
        <dbReference type="ARBA" id="ARBA00022561"/>
    </source>
</evidence>
<keyword evidence="7 16" id="KW-0812">Transmembrane</keyword>
<proteinExistence type="inferred from homology"/>
<evidence type="ECO:0000256" key="11">
    <source>
        <dbReference type="ARBA" id="ARBA00023136"/>
    </source>
</evidence>
<accession>A0A8S5MWH8</accession>